<dbReference type="Proteomes" id="UP000661607">
    <property type="component" value="Unassembled WGS sequence"/>
</dbReference>
<organism evidence="1 2">
    <name type="scientific">Nonomuraea africana</name>
    <dbReference type="NCBI Taxonomy" id="46171"/>
    <lineage>
        <taxon>Bacteria</taxon>
        <taxon>Bacillati</taxon>
        <taxon>Actinomycetota</taxon>
        <taxon>Actinomycetes</taxon>
        <taxon>Streptosporangiales</taxon>
        <taxon>Streptosporangiaceae</taxon>
        <taxon>Nonomuraea</taxon>
    </lineage>
</organism>
<gene>
    <name evidence="1" type="ORF">H4W81_003244</name>
</gene>
<dbReference type="EMBL" id="JADBEF010000001">
    <property type="protein sequence ID" value="MBE1560465.1"/>
    <property type="molecule type" value="Genomic_DNA"/>
</dbReference>
<dbReference type="RefSeq" id="WP_192775535.1">
    <property type="nucleotide sequence ID" value="NZ_BAAASY010000040.1"/>
</dbReference>
<comment type="caution">
    <text evidence="1">The sequence shown here is derived from an EMBL/GenBank/DDBJ whole genome shotgun (WGS) entry which is preliminary data.</text>
</comment>
<evidence type="ECO:0000313" key="1">
    <source>
        <dbReference type="EMBL" id="MBE1560465.1"/>
    </source>
</evidence>
<name>A0ABR9KEN7_9ACTN</name>
<evidence type="ECO:0000313" key="2">
    <source>
        <dbReference type="Proteomes" id="UP000661607"/>
    </source>
</evidence>
<accession>A0ABR9KEN7</accession>
<sequence>MSTRHSSAVPMALLADPVERAPALLRPSLCGLWAEGLAALHAIVAAVGSGSGRPVRQAAVATDAAARSLAAAVPLPDPSAFPPPVPVHSDYFRIRHAPLTAEQQSTMAAILISRTLADLDFAMLDPNDLLCEVESMITVMELLRPQPSHELADAPSTSVPESWYVPGGDWMDRWFLAHHFYFLLNLLAAERLDRAAELVRDGRDEPAAATMDQAAVLIRGFTAAMVHSCAFPARYYLDVVRPTMAPPYVRTNLTGVMQLEHRRYRAALGRLLEELAAPYDELAASAPALAAARNAVLEADLIDLERHVIVADTMVGGERSLVQPGTTVQNAASTLRKMRHLRAATYCQYMRFGDRWVTATSRRPDEVTTR</sequence>
<protein>
    <submittedName>
        <fullName evidence="1">Uncharacterized protein</fullName>
    </submittedName>
</protein>
<keyword evidence="2" id="KW-1185">Reference proteome</keyword>
<proteinExistence type="predicted"/>
<reference evidence="1 2" key="1">
    <citation type="submission" date="2020-10" db="EMBL/GenBank/DDBJ databases">
        <title>Sequencing the genomes of 1000 actinobacteria strains.</title>
        <authorList>
            <person name="Klenk H.-P."/>
        </authorList>
    </citation>
    <scope>NUCLEOTIDE SEQUENCE [LARGE SCALE GENOMIC DNA]</scope>
    <source>
        <strain evidence="1 2">DSM 43748</strain>
    </source>
</reference>